<evidence type="ECO:0000256" key="1">
    <source>
        <dbReference type="ARBA" id="ARBA00008520"/>
    </source>
</evidence>
<evidence type="ECO:0000313" key="5">
    <source>
        <dbReference type="Proteomes" id="UP001501729"/>
    </source>
</evidence>
<gene>
    <name evidence="4" type="ORF">GCM10025751_34270</name>
</gene>
<reference evidence="4 5" key="1">
    <citation type="journal article" date="2019" name="Int. J. Syst. Evol. Microbiol.">
        <title>The Global Catalogue of Microorganisms (GCM) 10K type strain sequencing project: providing services to taxonomists for standard genome sequencing and annotation.</title>
        <authorList>
            <consortium name="The Broad Institute Genomics Platform"/>
            <consortium name="The Broad Institute Genome Sequencing Center for Infectious Disease"/>
            <person name="Wu L."/>
            <person name="Ma J."/>
        </authorList>
    </citation>
    <scope>NUCLEOTIDE SEQUENCE [LARGE SCALE GENOMIC DNA]</scope>
    <source>
        <strain evidence="4 5">JCM 17504</strain>
    </source>
</reference>
<dbReference type="PROSITE" id="PS51318">
    <property type="entry name" value="TAT"/>
    <property type="match status" value="1"/>
</dbReference>
<comment type="similarity">
    <text evidence="1">Belongs to the bacterial solute-binding protein 1 family.</text>
</comment>
<evidence type="ECO:0000256" key="3">
    <source>
        <dbReference type="ARBA" id="ARBA00022729"/>
    </source>
</evidence>
<sequence>MSSYDSNSDNSSARAVTRREFARWTGALGGLGVAGSSVSVSSAQGRTTIQWASNRDFWELTDTFQNALWEAGLDKNISLEIIPGPAETDEVQQQYTRWLSADLNEPDLLMTDSGWTLDLVIQRQLLNLSEHLPNELLRRIESDYFQTSLSTAKGPNDDLYAVPLYPDFPSMLYRKDLVEEAGYDPDGENWATDSIEWRQFSRVTRDVLDRNGDIQYGFTFQGSQYEGLPCCTFNEFMSSWGGAYFGGREHLFGPVGKRPITVNTRATIDSIRMIRAFMYGQGDESALEGYAGEIVPRAVLSWIEDTSLAPFLNGDAVMHRNWPYAILSAGDEGAFGTDLGVMPIPYAVTKQQAKYPGTGGPTASLGGWHVAVNPNTNKLNETLQVIEAMTQERFQLTLLRNLGLLPPDRTLFDSERAKQVPVMGRYLDSLRVAGENALPRPVTIAWVQESQKTAQNVFSAYSRVSTPEQAMAELESQFRLIENYNEVE</sequence>
<evidence type="ECO:0000313" key="4">
    <source>
        <dbReference type="EMBL" id="GAA5055019.1"/>
    </source>
</evidence>
<dbReference type="Proteomes" id="UP001501729">
    <property type="component" value="Unassembled WGS sequence"/>
</dbReference>
<dbReference type="InterPro" id="IPR006059">
    <property type="entry name" value="SBP"/>
</dbReference>
<accession>A0AAV3UKC6</accession>
<name>A0AAV3UKC6_9EURY</name>
<keyword evidence="2" id="KW-0813">Transport</keyword>
<proteinExistence type="inferred from homology"/>
<dbReference type="GeneID" id="68613357"/>
<protein>
    <submittedName>
        <fullName evidence="4">ABC transporter substrate-binding protein</fullName>
    </submittedName>
</protein>
<dbReference type="RefSeq" id="WP_227773176.1">
    <property type="nucleotide sequence ID" value="NZ_BAABKX010000014.1"/>
</dbReference>
<dbReference type="AlphaFoldDB" id="A0AAV3UKC6"/>
<evidence type="ECO:0000256" key="2">
    <source>
        <dbReference type="ARBA" id="ARBA00022448"/>
    </source>
</evidence>
<dbReference type="EMBL" id="BAABKX010000014">
    <property type="protein sequence ID" value="GAA5055019.1"/>
    <property type="molecule type" value="Genomic_DNA"/>
</dbReference>
<dbReference type="InterPro" id="IPR006311">
    <property type="entry name" value="TAT_signal"/>
</dbReference>
<dbReference type="Pfam" id="PF01547">
    <property type="entry name" value="SBP_bac_1"/>
    <property type="match status" value="1"/>
</dbReference>
<dbReference type="InterPro" id="IPR050490">
    <property type="entry name" value="Bact_solute-bd_prot1"/>
</dbReference>
<keyword evidence="3" id="KW-0732">Signal</keyword>
<keyword evidence="5" id="KW-1185">Reference proteome</keyword>
<dbReference type="PANTHER" id="PTHR43649:SF34">
    <property type="entry name" value="ABC TRANSPORTER PERIPLASMIC-BINDING PROTEIN YCJN-RELATED"/>
    <property type="match status" value="1"/>
</dbReference>
<dbReference type="Gene3D" id="3.40.190.10">
    <property type="entry name" value="Periplasmic binding protein-like II"/>
    <property type="match status" value="2"/>
</dbReference>
<organism evidence="4 5">
    <name type="scientific">Haladaptatus pallidirubidus</name>
    <dbReference type="NCBI Taxonomy" id="1008152"/>
    <lineage>
        <taxon>Archaea</taxon>
        <taxon>Methanobacteriati</taxon>
        <taxon>Methanobacteriota</taxon>
        <taxon>Stenosarchaea group</taxon>
        <taxon>Halobacteria</taxon>
        <taxon>Halobacteriales</taxon>
        <taxon>Haladaptataceae</taxon>
        <taxon>Haladaptatus</taxon>
    </lineage>
</organism>
<dbReference type="PANTHER" id="PTHR43649">
    <property type="entry name" value="ARABINOSE-BINDING PROTEIN-RELATED"/>
    <property type="match status" value="1"/>
</dbReference>
<comment type="caution">
    <text evidence="4">The sequence shown here is derived from an EMBL/GenBank/DDBJ whole genome shotgun (WGS) entry which is preliminary data.</text>
</comment>
<dbReference type="SUPFAM" id="SSF53850">
    <property type="entry name" value="Periplasmic binding protein-like II"/>
    <property type="match status" value="1"/>
</dbReference>